<dbReference type="PRINTS" id="PR00080">
    <property type="entry name" value="SDRFAMILY"/>
</dbReference>
<dbReference type="InterPro" id="IPR002347">
    <property type="entry name" value="SDR_fam"/>
</dbReference>
<reference evidence="2 3" key="1">
    <citation type="submission" date="2021-02" db="EMBL/GenBank/DDBJ databases">
        <title>Variation within the Batrachochytrium salamandrivorans European outbreak.</title>
        <authorList>
            <person name="Kelly M."/>
            <person name="Pasmans F."/>
            <person name="Shea T.P."/>
            <person name="Munoz J.F."/>
            <person name="Carranza S."/>
            <person name="Cuomo C.A."/>
            <person name="Martel A."/>
        </authorList>
    </citation>
    <scope>NUCLEOTIDE SEQUENCE [LARGE SCALE GENOMIC DNA]</scope>
    <source>
        <strain evidence="2 3">AMFP18/2</strain>
    </source>
</reference>
<comment type="caution">
    <text evidence="2">The sequence shown here is derived from an EMBL/GenBank/DDBJ whole genome shotgun (WGS) entry which is preliminary data.</text>
</comment>
<comment type="similarity">
    <text evidence="1">Belongs to the short-chain dehydrogenases/reductases (SDR) family.</text>
</comment>
<dbReference type="InterPro" id="IPR052184">
    <property type="entry name" value="SDR_enzymes"/>
</dbReference>
<dbReference type="SUPFAM" id="SSF51735">
    <property type="entry name" value="NAD(P)-binding Rossmann-fold domains"/>
    <property type="match status" value="1"/>
</dbReference>
<evidence type="ECO:0000313" key="3">
    <source>
        <dbReference type="Proteomes" id="UP001648503"/>
    </source>
</evidence>
<evidence type="ECO:0008006" key="4">
    <source>
        <dbReference type="Google" id="ProtNLM"/>
    </source>
</evidence>
<sequence length="230" mass="24193">MADHSSSTPTCLITGANRGIGLELVKAFLAKGFKVYATARVPLDATELNATGASVLPLDCSNSDSIKAFPALLGASTTLDVLINNAAIMNAGTSSLEASAESMLAAYQINTVAPLLLVQGLVKNLQLSTAPKVINVTSQMGSIDDNKQGGYTSYRASKAALNMVNKCLSIELPDITFVALHPGYVRTRMTSNQGTIDPDDAAGRIANLIVSLDKTSSGKFLHREGHEIPW</sequence>
<accession>A0ABQ8FKI1</accession>
<dbReference type="CDD" id="cd05325">
    <property type="entry name" value="carb_red_sniffer_like_SDR_c"/>
    <property type="match status" value="1"/>
</dbReference>
<evidence type="ECO:0000313" key="2">
    <source>
        <dbReference type="EMBL" id="KAH6599861.1"/>
    </source>
</evidence>
<organism evidence="2 3">
    <name type="scientific">Batrachochytrium salamandrivorans</name>
    <dbReference type="NCBI Taxonomy" id="1357716"/>
    <lineage>
        <taxon>Eukaryota</taxon>
        <taxon>Fungi</taxon>
        <taxon>Fungi incertae sedis</taxon>
        <taxon>Chytridiomycota</taxon>
        <taxon>Chytridiomycota incertae sedis</taxon>
        <taxon>Chytridiomycetes</taxon>
        <taxon>Rhizophydiales</taxon>
        <taxon>Rhizophydiales incertae sedis</taxon>
        <taxon>Batrachochytrium</taxon>
    </lineage>
</organism>
<dbReference type="PANTHER" id="PTHR45458:SF1">
    <property type="entry name" value="SHORT CHAIN DEHYDROGENASE"/>
    <property type="match status" value="1"/>
</dbReference>
<dbReference type="Pfam" id="PF00106">
    <property type="entry name" value="adh_short"/>
    <property type="match status" value="1"/>
</dbReference>
<dbReference type="Proteomes" id="UP001648503">
    <property type="component" value="Unassembled WGS sequence"/>
</dbReference>
<dbReference type="PANTHER" id="PTHR45458">
    <property type="entry name" value="SHORT-CHAIN DEHYDROGENASE/REDUCTASE SDR"/>
    <property type="match status" value="1"/>
</dbReference>
<proteinExistence type="inferred from homology"/>
<dbReference type="PRINTS" id="PR00081">
    <property type="entry name" value="GDHRDH"/>
</dbReference>
<evidence type="ECO:0000256" key="1">
    <source>
        <dbReference type="RuleBase" id="RU000363"/>
    </source>
</evidence>
<dbReference type="Gene3D" id="3.40.50.720">
    <property type="entry name" value="NAD(P)-binding Rossmann-like Domain"/>
    <property type="match status" value="1"/>
</dbReference>
<keyword evidence="3" id="KW-1185">Reference proteome</keyword>
<dbReference type="EMBL" id="JAFCIX010000057">
    <property type="protein sequence ID" value="KAH6599861.1"/>
    <property type="molecule type" value="Genomic_DNA"/>
</dbReference>
<protein>
    <recommendedName>
        <fullName evidence="4">C-factor</fullName>
    </recommendedName>
</protein>
<name>A0ABQ8FKI1_9FUNG</name>
<dbReference type="InterPro" id="IPR036291">
    <property type="entry name" value="NAD(P)-bd_dom_sf"/>
</dbReference>
<gene>
    <name evidence="2" type="ORF">BASA50_002732</name>
</gene>